<dbReference type="PANTHER" id="PTHR11857">
    <property type="entry name" value="ODORANT BINDING PROTEIN-RELATED"/>
    <property type="match status" value="1"/>
</dbReference>
<comment type="subunit">
    <text evidence="3">Homodimer.</text>
</comment>
<keyword evidence="5" id="KW-0813">Transport</keyword>
<dbReference type="GO" id="GO:0035176">
    <property type="term" value="P:social behavior"/>
    <property type="evidence" value="ECO:0007669"/>
    <property type="project" value="InterPro"/>
</dbReference>
<keyword evidence="11" id="KW-1015">Disulfide bond</keyword>
<evidence type="ECO:0000256" key="12">
    <source>
        <dbReference type="ARBA" id="ARBA00024844"/>
    </source>
</evidence>
<evidence type="ECO:0000256" key="6">
    <source>
        <dbReference type="ARBA" id="ARBA00022507"/>
    </source>
</evidence>
<comment type="subcellular location">
    <subcellularLocation>
        <location evidence="1">Secreted</location>
    </subcellularLocation>
</comment>
<dbReference type="Gene3D" id="1.10.238.20">
    <property type="entry name" value="Pheromone/general odorant binding protein domain"/>
    <property type="match status" value="2"/>
</dbReference>
<gene>
    <name evidence="16" type="primary">LOC112456868</name>
</gene>
<evidence type="ECO:0000256" key="1">
    <source>
        <dbReference type="ARBA" id="ARBA00004613"/>
    </source>
</evidence>
<dbReference type="InterPro" id="IPR036728">
    <property type="entry name" value="PBP_GOBP_sf"/>
</dbReference>
<dbReference type="Proteomes" id="UP000504618">
    <property type="component" value="Unplaced"/>
</dbReference>
<organism evidence="15 16">
    <name type="scientific">Temnothorax curvispinosus</name>
    <dbReference type="NCBI Taxonomy" id="300111"/>
    <lineage>
        <taxon>Eukaryota</taxon>
        <taxon>Metazoa</taxon>
        <taxon>Ecdysozoa</taxon>
        <taxon>Arthropoda</taxon>
        <taxon>Hexapoda</taxon>
        <taxon>Insecta</taxon>
        <taxon>Pterygota</taxon>
        <taxon>Neoptera</taxon>
        <taxon>Endopterygota</taxon>
        <taxon>Hymenoptera</taxon>
        <taxon>Apocrita</taxon>
        <taxon>Aculeata</taxon>
        <taxon>Formicoidea</taxon>
        <taxon>Formicidae</taxon>
        <taxon>Myrmicinae</taxon>
        <taxon>Temnothorax</taxon>
    </lineage>
</organism>
<dbReference type="AlphaFoldDB" id="A0A6J1PZX9"/>
<evidence type="ECO:0000256" key="14">
    <source>
        <dbReference type="SAM" id="SignalP"/>
    </source>
</evidence>
<dbReference type="OrthoDB" id="6595846at2759"/>
<dbReference type="CDD" id="cd23992">
    <property type="entry name" value="PBP_GOBP"/>
    <property type="match status" value="2"/>
</dbReference>
<dbReference type="RefSeq" id="XP_024875414.1">
    <property type="nucleotide sequence ID" value="XM_025019646.1"/>
</dbReference>
<evidence type="ECO:0000256" key="3">
    <source>
        <dbReference type="ARBA" id="ARBA00011738"/>
    </source>
</evidence>
<dbReference type="PRINTS" id="PR02007">
    <property type="entry name" value="ODORANTBPGP9"/>
</dbReference>
<evidence type="ECO:0000256" key="8">
    <source>
        <dbReference type="ARBA" id="ARBA00022610"/>
    </source>
</evidence>
<sequence>MKSLVLCVCVLILAFQSSSSSELKNRLKSAVRSSIQNDAEACLIENDMTSDDFYDEKEIMNNLHTKPENVERTGKNGCFVACILKKQNLMEGTNIKEAQVHAKLNEIINDGPELAVAHKVARKCIKKAKSITQECEKGFSLNVCIAEAIHKLEQHDEHELDSDTEDEAVTEQAEWRYNPYKMKSLVLCACVLVLASSSSSEIKDRLKSAVRSNLQKYAEACFSENNATGDDRYTEEDIMNNLYAKPENAERTRKNGCVLACVMKKQDLMEGTNIKEAQVHVRINEVLMNDGPVQAEAHRMMRKCMKKVRSITQECEKSFSLHVCIVEAMDKLGQHNEHELDSDTEDEAVTEQAE</sequence>
<dbReference type="GO" id="GO:0005550">
    <property type="term" value="F:pheromone binding"/>
    <property type="evidence" value="ECO:0007669"/>
    <property type="project" value="UniProtKB-KW"/>
</dbReference>
<proteinExistence type="inferred from homology"/>
<evidence type="ECO:0000256" key="9">
    <source>
        <dbReference type="ARBA" id="ARBA00022729"/>
    </source>
</evidence>
<keyword evidence="6" id="KW-0589">Pheromone response</keyword>
<dbReference type="GeneID" id="112456868"/>
<dbReference type="GO" id="GO:0007608">
    <property type="term" value="P:sensory perception of smell"/>
    <property type="evidence" value="ECO:0007669"/>
    <property type="project" value="TreeGrafter"/>
</dbReference>
<accession>A0A6J1PZX9</accession>
<dbReference type="Pfam" id="PF01395">
    <property type="entry name" value="PBP_GOBP"/>
    <property type="match status" value="2"/>
</dbReference>
<evidence type="ECO:0000256" key="10">
    <source>
        <dbReference type="ARBA" id="ARBA00023106"/>
    </source>
</evidence>
<comment type="function">
    <text evidence="12">Colony queen number, a major feature of social organization, is associated with worker genotype for Gp-9. Colonies are headed by either a single reproductive queen (monogyne form) or multiple queens (polygyne form). Differences in worker Gp-9 genotypes between social forms may cause differences in workers' abilities to recognize queens and regulate their numbers.</text>
</comment>
<evidence type="ECO:0000256" key="5">
    <source>
        <dbReference type="ARBA" id="ARBA00022448"/>
    </source>
</evidence>
<keyword evidence="15" id="KW-1185">Reference proteome</keyword>
<dbReference type="InterPro" id="IPR022354">
    <property type="entry name" value="Pheromone-bd_protein_Gp-9"/>
</dbReference>
<protein>
    <recommendedName>
        <fullName evidence="4">Pheromone-binding protein Gp-9</fullName>
    </recommendedName>
    <alternativeName>
        <fullName evidence="13">Putative odorant-binding protein Gp-9</fullName>
    </alternativeName>
</protein>
<feature type="chain" id="PRO_5026782610" description="Pheromone-binding protein Gp-9" evidence="14">
    <location>
        <begin position="21"/>
        <end position="354"/>
    </location>
</feature>
<dbReference type="SMART" id="SM00708">
    <property type="entry name" value="PhBP"/>
    <property type="match status" value="2"/>
</dbReference>
<feature type="signal peptide" evidence="14">
    <location>
        <begin position="1"/>
        <end position="20"/>
    </location>
</feature>
<keyword evidence="8" id="KW-0085">Behavior</keyword>
<name>A0A6J1PZX9_9HYME</name>
<evidence type="ECO:0000256" key="7">
    <source>
        <dbReference type="ARBA" id="ARBA00022525"/>
    </source>
</evidence>
<dbReference type="SUPFAM" id="SSF47565">
    <property type="entry name" value="Insect pheromone/odorant-binding proteins"/>
    <property type="match status" value="2"/>
</dbReference>
<evidence type="ECO:0000256" key="2">
    <source>
        <dbReference type="ARBA" id="ARBA00008098"/>
    </source>
</evidence>
<evidence type="ECO:0000313" key="15">
    <source>
        <dbReference type="Proteomes" id="UP000504618"/>
    </source>
</evidence>
<dbReference type="InterPro" id="IPR006170">
    <property type="entry name" value="PBP/GOBP"/>
</dbReference>
<dbReference type="GO" id="GO:0019236">
    <property type="term" value="P:response to pheromone"/>
    <property type="evidence" value="ECO:0007669"/>
    <property type="project" value="UniProtKB-KW"/>
</dbReference>
<evidence type="ECO:0000256" key="4">
    <source>
        <dbReference type="ARBA" id="ARBA00018422"/>
    </source>
</evidence>
<dbReference type="GO" id="GO:0005615">
    <property type="term" value="C:extracellular space"/>
    <property type="evidence" value="ECO:0007669"/>
    <property type="project" value="InterPro"/>
</dbReference>
<keyword evidence="10" id="KW-0590">Pheromone-binding</keyword>
<reference evidence="16" key="1">
    <citation type="submission" date="2025-08" db="UniProtKB">
        <authorList>
            <consortium name="RefSeq"/>
        </authorList>
    </citation>
    <scope>IDENTIFICATION</scope>
    <source>
        <tissue evidence="16">Whole body</tissue>
    </source>
</reference>
<comment type="similarity">
    <text evidence="2">Belongs to the PBP/GOBP family.</text>
</comment>
<evidence type="ECO:0000256" key="11">
    <source>
        <dbReference type="ARBA" id="ARBA00023157"/>
    </source>
</evidence>
<keyword evidence="9 14" id="KW-0732">Signal</keyword>
<evidence type="ECO:0000313" key="16">
    <source>
        <dbReference type="RefSeq" id="XP_024875414.1"/>
    </source>
</evidence>
<keyword evidence="7" id="KW-0964">Secreted</keyword>
<evidence type="ECO:0000256" key="13">
    <source>
        <dbReference type="ARBA" id="ARBA00032377"/>
    </source>
</evidence>